<keyword evidence="4" id="KW-1185">Reference proteome</keyword>
<evidence type="ECO:0000313" key="4">
    <source>
        <dbReference type="Proteomes" id="UP001314169"/>
    </source>
</evidence>
<accession>A0ABP0AJB2</accession>
<feature type="transmembrane region" description="Helical" evidence="2">
    <location>
        <begin position="30"/>
        <end position="50"/>
    </location>
</feature>
<keyword evidence="2" id="KW-0472">Membrane</keyword>
<name>A0ABP0AJB2_PIPNA</name>
<evidence type="ECO:0000313" key="3">
    <source>
        <dbReference type="EMBL" id="CAK6448916.1"/>
    </source>
</evidence>
<keyword evidence="2" id="KW-1133">Transmembrane helix</keyword>
<organism evidence="3 4">
    <name type="scientific">Pipistrellus nathusii</name>
    <name type="common">Nathusius' pipistrelle</name>
    <dbReference type="NCBI Taxonomy" id="59473"/>
    <lineage>
        <taxon>Eukaryota</taxon>
        <taxon>Metazoa</taxon>
        <taxon>Chordata</taxon>
        <taxon>Craniata</taxon>
        <taxon>Vertebrata</taxon>
        <taxon>Euteleostomi</taxon>
        <taxon>Mammalia</taxon>
        <taxon>Eutheria</taxon>
        <taxon>Laurasiatheria</taxon>
        <taxon>Chiroptera</taxon>
        <taxon>Yangochiroptera</taxon>
        <taxon>Vespertilionidae</taxon>
        <taxon>Pipistrellus</taxon>
    </lineage>
</organism>
<protein>
    <submittedName>
        <fullName evidence="3">Uncharacterized protein</fullName>
    </submittedName>
</protein>
<proteinExistence type="predicted"/>
<gene>
    <name evidence="3" type="ORF">MPIPNATIZW_LOCUS17222</name>
</gene>
<dbReference type="EMBL" id="OY882866">
    <property type="protein sequence ID" value="CAK6448916.1"/>
    <property type="molecule type" value="Genomic_DNA"/>
</dbReference>
<evidence type="ECO:0000256" key="1">
    <source>
        <dbReference type="SAM" id="MobiDB-lite"/>
    </source>
</evidence>
<reference evidence="3" key="1">
    <citation type="submission" date="2023-12" db="EMBL/GenBank/DDBJ databases">
        <authorList>
            <person name="Brown T."/>
        </authorList>
    </citation>
    <scope>NUCLEOTIDE SEQUENCE</scope>
</reference>
<sequence length="143" mass="15345">MPSDGWAHRLSQASPFLPCRRAPSGPSRRWAVAGAGCFGSLTTGLVLNLGGSEFFSTSQRCRTLKGLRMKAPGAHGRKGGINTSWSCEKMNETQLAQATGKLVLCGPFPRAPGLPAAPATSRPTWKLSDVRRRGTRQTRLPMP</sequence>
<evidence type="ECO:0000256" key="2">
    <source>
        <dbReference type="SAM" id="Phobius"/>
    </source>
</evidence>
<dbReference type="Proteomes" id="UP001314169">
    <property type="component" value="Chromosome 9"/>
</dbReference>
<feature type="region of interest" description="Disordered" evidence="1">
    <location>
        <begin position="113"/>
        <end position="143"/>
    </location>
</feature>
<keyword evidence="2" id="KW-0812">Transmembrane</keyword>